<name>A0ABR5CYD3_9HYPH</name>
<feature type="region of interest" description="Disordered" evidence="1">
    <location>
        <begin position="12"/>
        <end position="31"/>
    </location>
</feature>
<evidence type="ECO:0000313" key="3">
    <source>
        <dbReference type="Proteomes" id="UP000052068"/>
    </source>
</evidence>
<accession>A0ABR5CYD3</accession>
<proteinExistence type="predicted"/>
<keyword evidence="3" id="KW-1185">Reference proteome</keyword>
<feature type="compositionally biased region" description="Basic residues" evidence="1">
    <location>
        <begin position="12"/>
        <end position="22"/>
    </location>
</feature>
<reference evidence="2 3" key="1">
    <citation type="submission" date="2015-03" db="EMBL/GenBank/DDBJ databases">
        <title>Draft Genome Sequences of Agrobacterium nepotum Strain 39/7T (= CFBP 7436T = LMG 26435T) and Agrobacterium sp. Strain KFB 330 (= CFBP 8308 = LMG 28674).</title>
        <authorList>
            <person name="Kuzmanovic N."/>
            <person name="Pulawska J."/>
            <person name="Obradovic A."/>
        </authorList>
    </citation>
    <scope>NUCLEOTIDE SEQUENCE [LARGE SCALE GENOMIC DNA]</scope>
    <source>
        <strain evidence="2 3">39/7</strain>
    </source>
</reference>
<evidence type="ECO:0000313" key="2">
    <source>
        <dbReference type="EMBL" id="KJF69840.1"/>
    </source>
</evidence>
<evidence type="ECO:0008006" key="4">
    <source>
        <dbReference type="Google" id="ProtNLM"/>
    </source>
</evidence>
<gene>
    <name evidence="2" type="ORF">RS75_01295</name>
</gene>
<evidence type="ECO:0000256" key="1">
    <source>
        <dbReference type="SAM" id="MobiDB-lite"/>
    </source>
</evidence>
<dbReference type="EMBL" id="JWJH01000001">
    <property type="protein sequence ID" value="KJF69840.1"/>
    <property type="molecule type" value="Genomic_DNA"/>
</dbReference>
<dbReference type="Proteomes" id="UP000052068">
    <property type="component" value="Unassembled WGS sequence"/>
</dbReference>
<comment type="caution">
    <text evidence="2">The sequence shown here is derived from an EMBL/GenBank/DDBJ whole genome shotgun (WGS) entry which is preliminary data.</text>
</comment>
<sequence length="59" mass="6516">MARRSLIARCIRKKKAQKRKKPAAGGGAAGFKLDRRLGGGVPPIDIERHWEEECVASMI</sequence>
<organism evidence="2 3">
    <name type="scientific">Rhizobium nepotum 39/7</name>
    <dbReference type="NCBI Taxonomy" id="1368418"/>
    <lineage>
        <taxon>Bacteria</taxon>
        <taxon>Pseudomonadati</taxon>
        <taxon>Pseudomonadota</taxon>
        <taxon>Alphaproteobacteria</taxon>
        <taxon>Hyphomicrobiales</taxon>
        <taxon>Rhizobiaceae</taxon>
        <taxon>Rhizobium/Agrobacterium group</taxon>
        <taxon>Rhizobium</taxon>
    </lineage>
</organism>
<protein>
    <recommendedName>
        <fullName evidence="4">Integrase</fullName>
    </recommendedName>
</protein>